<sequence length="244" mass="27120">MSNQLRREQGRFQYSNRLFLMTIESESVGHLPLGDQTSPELHTRIGEHKRSINRPPRISGANQRFGNGRGSRFILLKNVSRLSLGSKHSNCNKEPVSENIDVGRGLKIHVEALVAKRLDFIVVRWFAFLNKPMSCTGGLPYSIHRVTYQVGNWDNGGQPQLHSGRAFESKDFGDDEDEEEIESSGEADWVRPSTLSGSSRVRRTSPGSILSAAEVSMRLSILESINSMADDLPCLAAIRSTLAL</sequence>
<feature type="compositionally biased region" description="Acidic residues" evidence="1">
    <location>
        <begin position="173"/>
        <end position="185"/>
    </location>
</feature>
<organism evidence="2 3">
    <name type="scientific">Opisthorchis viverrini</name>
    <name type="common">Southeast Asian liver fluke</name>
    <dbReference type="NCBI Taxonomy" id="6198"/>
    <lineage>
        <taxon>Eukaryota</taxon>
        <taxon>Metazoa</taxon>
        <taxon>Spiralia</taxon>
        <taxon>Lophotrochozoa</taxon>
        <taxon>Platyhelminthes</taxon>
        <taxon>Trematoda</taxon>
        <taxon>Digenea</taxon>
        <taxon>Opisthorchiida</taxon>
        <taxon>Opisthorchiata</taxon>
        <taxon>Opisthorchiidae</taxon>
        <taxon>Opisthorchis</taxon>
    </lineage>
</organism>
<evidence type="ECO:0000313" key="3">
    <source>
        <dbReference type="Proteomes" id="UP000054324"/>
    </source>
</evidence>
<protein>
    <submittedName>
        <fullName evidence="2">Uncharacterized protein</fullName>
    </submittedName>
</protein>
<name>A0A075AHH6_OPIVI</name>
<dbReference type="KEGG" id="ovi:T265_03588"/>
<dbReference type="AlphaFoldDB" id="A0A075AHH6"/>
<reference evidence="2 3" key="1">
    <citation type="submission" date="2013-11" db="EMBL/GenBank/DDBJ databases">
        <title>Opisthorchis viverrini - life in the bile duct.</title>
        <authorList>
            <person name="Young N.D."/>
            <person name="Nagarajan N."/>
            <person name="Lin S.J."/>
            <person name="Korhonen P.K."/>
            <person name="Jex A.R."/>
            <person name="Hall R.S."/>
            <person name="Safavi-Hemami H."/>
            <person name="Kaewkong W."/>
            <person name="Bertrand D."/>
            <person name="Gao S."/>
            <person name="Seet Q."/>
            <person name="Wongkham S."/>
            <person name="Teh B.T."/>
            <person name="Wongkham C."/>
            <person name="Intapan P.M."/>
            <person name="Maleewong W."/>
            <person name="Yang X."/>
            <person name="Hu M."/>
            <person name="Wang Z."/>
            <person name="Hofmann A."/>
            <person name="Sternberg P.W."/>
            <person name="Tan P."/>
            <person name="Wang J."/>
            <person name="Gasser R.B."/>
        </authorList>
    </citation>
    <scope>NUCLEOTIDE SEQUENCE [LARGE SCALE GENOMIC DNA]</scope>
</reference>
<accession>A0A075AHH6</accession>
<evidence type="ECO:0000313" key="2">
    <source>
        <dbReference type="EMBL" id="KER29899.1"/>
    </source>
</evidence>
<feature type="region of interest" description="Disordered" evidence="1">
    <location>
        <begin position="157"/>
        <end position="204"/>
    </location>
</feature>
<dbReference type="GeneID" id="20317775"/>
<keyword evidence="3" id="KW-1185">Reference proteome</keyword>
<evidence type="ECO:0000256" key="1">
    <source>
        <dbReference type="SAM" id="MobiDB-lite"/>
    </source>
</evidence>
<dbReference type="CTD" id="20317775"/>
<dbReference type="RefSeq" id="XP_009166371.1">
    <property type="nucleotide sequence ID" value="XM_009168107.1"/>
</dbReference>
<proteinExistence type="predicted"/>
<dbReference type="Proteomes" id="UP000054324">
    <property type="component" value="Unassembled WGS sequence"/>
</dbReference>
<dbReference type="EMBL" id="KL596670">
    <property type="protein sequence ID" value="KER29899.1"/>
    <property type="molecule type" value="Genomic_DNA"/>
</dbReference>
<gene>
    <name evidence="2" type="ORF">T265_03588</name>
</gene>